<dbReference type="GO" id="GO:0017056">
    <property type="term" value="F:structural constituent of nuclear pore"/>
    <property type="evidence" value="ECO:0007669"/>
    <property type="project" value="UniProtKB-UniRule"/>
</dbReference>
<evidence type="ECO:0000256" key="6">
    <source>
        <dbReference type="ARBA" id="ARBA00023242"/>
    </source>
</evidence>
<keyword evidence="10" id="KW-1185">Reference proteome</keyword>
<evidence type="ECO:0000256" key="3">
    <source>
        <dbReference type="ARBA" id="ARBA00022927"/>
    </source>
</evidence>
<keyword evidence="2" id="KW-0509">mRNA transport</keyword>
<evidence type="ECO:0000256" key="5">
    <source>
        <dbReference type="ARBA" id="ARBA00023132"/>
    </source>
</evidence>
<keyword evidence="1 7" id="KW-0813">Transport</keyword>
<dbReference type="GO" id="GO:0006406">
    <property type="term" value="P:mRNA export from nucleus"/>
    <property type="evidence" value="ECO:0007669"/>
    <property type="project" value="TreeGrafter"/>
</dbReference>
<evidence type="ECO:0000256" key="7">
    <source>
        <dbReference type="RuleBase" id="RU365072"/>
    </source>
</evidence>
<dbReference type="PANTHER" id="PTHR13003">
    <property type="entry name" value="NUP107-RELATED"/>
    <property type="match status" value="1"/>
</dbReference>
<evidence type="ECO:0000256" key="4">
    <source>
        <dbReference type="ARBA" id="ARBA00023010"/>
    </source>
</evidence>
<keyword evidence="6 7" id="KW-0539">Nucleus</keyword>
<comment type="similarity">
    <text evidence="7">Belongs to the nucleoporin Nup84/Nup107 family.</text>
</comment>
<reference evidence="10" key="1">
    <citation type="submission" date="2016-06" db="EMBL/GenBank/DDBJ databases">
        <title>Parallel loss of symbiosis genes in relatives of nitrogen-fixing non-legume Parasponia.</title>
        <authorList>
            <person name="Van Velzen R."/>
            <person name="Holmer R."/>
            <person name="Bu F."/>
            <person name="Rutten L."/>
            <person name="Van Zeijl A."/>
            <person name="Liu W."/>
            <person name="Santuari L."/>
            <person name="Cao Q."/>
            <person name="Sharma T."/>
            <person name="Shen D."/>
            <person name="Roswanjaya Y."/>
            <person name="Wardhani T."/>
            <person name="Kalhor M.S."/>
            <person name="Jansen J."/>
            <person name="Van den Hoogen J."/>
            <person name="Gungor B."/>
            <person name="Hartog M."/>
            <person name="Hontelez J."/>
            <person name="Verver J."/>
            <person name="Yang W.-C."/>
            <person name="Schijlen E."/>
            <person name="Repin R."/>
            <person name="Schilthuizen M."/>
            <person name="Schranz E."/>
            <person name="Heidstra R."/>
            <person name="Miyata K."/>
            <person name="Fedorova E."/>
            <person name="Kohlen W."/>
            <person name="Bisseling T."/>
            <person name="Smit S."/>
            <person name="Geurts R."/>
        </authorList>
    </citation>
    <scope>NUCLEOTIDE SEQUENCE [LARGE SCALE GENOMIC DNA]</scope>
    <source>
        <strain evidence="10">cv. RG33-2</strain>
    </source>
</reference>
<dbReference type="EMBL" id="JXTC01000058">
    <property type="protein sequence ID" value="PON93456.1"/>
    <property type="molecule type" value="Genomic_DNA"/>
</dbReference>
<comment type="subunit">
    <text evidence="7">Part of the nuclear pore complex (NPC).</text>
</comment>
<dbReference type="OrthoDB" id="3098at2759"/>
<sequence length="1087" mass="123082">MDVEMDASPRYFDPEDLTIRERFRRYGKRPSGSGLSPPQDYSPSNSKFSETRFIHSPTNAALILDNIKQEVESMDAVYSEGTPLKSYSASKRSLSNDVHGVPEVDVGFHSVRSSLKSFKREDESLADGGDTTFTFFASLLDSAIQGFMPIPDLILRFEESCRNVSETIRYGSNFRHRVVEDKLMRQKAQLLLDEAASWSLLWYLYGKGNKLTFRTEDIPKELILLPPTSHLEACQFVAEDHKAQLCLRIVQWLEGLASKELVLERKVRGSHVGTYLPTSGIWHHTQRYLKKGASNASTIHHLDFDAPTREHAHQLPDDKKQDESLLEDLWTLLRAGRLEEACNLCRSAGQPWRAATLCPFGGLDQFPSVEALLKNGKDRTLQAIELESGIGHQWRLWKWASYCASEKIAHQDDGKFEAAVYAAQCSNLQRMLPICTDWESACWAMAKSWLEVQVDLELAHLQPGSLDQFRNSGDVIDGSPGHNDHVFQPPNGPENWPHQVLNQQPRQLSDLLQKLHSGEMVHESVTRACKEQQRQIEMILMSGDIPRLLDLIWSWIAPSEDDQSVFRPHGDPQMIRFGAHLVLVLRYLLDDEMKDAFQDKIVNVGDLILHMYAMFLFSKQHEELVGIYASQLARHRCIDLFVHMMELRLSSSVHVKYKIFLSAMEYLPFSAGDDSKGSFEEIIERVLSRSRETKVGTHNKLSDVAEQHRLQSLQKAMVTQWLCFTPPSTITNVKDVSTKLLLRALIHSNILFREFALISMWRVPAMPIGAHTLLSFLAEPLKQLSESSDTLENYNASENLKEFQDWSEYYSCDATYRNWLKIEVENAEVSPLELSLEEKQRAILAAKETLNSSLLLLLRKENPWLVFAEDNNNELVEPVFLELHATAMLCLPSGECMHPDATICTTLMSALYSSVSEEIVSYRQLVVNVSISPVDSYCIEVVLRCLAVAGDGLGPHELNDGGILGTIMVAGFKGELPRFQTGVTMEISRLDAWYSSKGGSLEGPAMYIVRGLCRRVCLPEVILRSMQVSVSLMESGVVPESHDELIELVASPETGFLHLFSQQQLQEFLLFEREYSIAQMELQEELA</sequence>
<evidence type="ECO:0000256" key="8">
    <source>
        <dbReference type="SAM" id="MobiDB-lite"/>
    </source>
</evidence>
<keyword evidence="3" id="KW-0653">Protein transport</keyword>
<protein>
    <recommendedName>
        <fullName evidence="7">Nuclear pore complex protein</fullName>
    </recommendedName>
</protein>
<accession>A0A2P5F6R1</accession>
<dbReference type="GO" id="GO:0000973">
    <property type="term" value="P:post-transcriptional tethering of RNA polymerase II gene DNA at nuclear periphery"/>
    <property type="evidence" value="ECO:0007669"/>
    <property type="project" value="TreeGrafter"/>
</dbReference>
<name>A0A2P5F6R1_TREOI</name>
<dbReference type="InterPro" id="IPR007252">
    <property type="entry name" value="Nup84/Nup107"/>
</dbReference>
<dbReference type="Gene3D" id="1.20.190.50">
    <property type="match status" value="2"/>
</dbReference>
<dbReference type="Gene3D" id="1.10.3450.20">
    <property type="match status" value="1"/>
</dbReference>
<gene>
    <name evidence="9" type="ORF">TorRG33x02_107340</name>
</gene>
<keyword evidence="7" id="KW-0472">Membrane</keyword>
<keyword evidence="5 7" id="KW-0906">Nuclear pore complex</keyword>
<keyword evidence="4 7" id="KW-0811">Translocation</keyword>
<dbReference type="AlphaFoldDB" id="A0A2P5F6R1"/>
<feature type="region of interest" description="Disordered" evidence="8">
    <location>
        <begin position="25"/>
        <end position="49"/>
    </location>
</feature>
<feature type="compositionally biased region" description="Polar residues" evidence="8">
    <location>
        <begin position="33"/>
        <end position="48"/>
    </location>
</feature>
<evidence type="ECO:0000313" key="9">
    <source>
        <dbReference type="EMBL" id="PON93456.1"/>
    </source>
</evidence>
<comment type="function">
    <text evidence="7">Functions as a component of the nuclear pore complex (NPC).</text>
</comment>
<proteinExistence type="inferred from homology"/>
<dbReference type="Proteomes" id="UP000237000">
    <property type="component" value="Unassembled WGS sequence"/>
</dbReference>
<dbReference type="GO" id="GO:0031080">
    <property type="term" value="C:nuclear pore outer ring"/>
    <property type="evidence" value="ECO:0007669"/>
    <property type="project" value="TreeGrafter"/>
</dbReference>
<evidence type="ECO:0000313" key="10">
    <source>
        <dbReference type="Proteomes" id="UP000237000"/>
    </source>
</evidence>
<evidence type="ECO:0000256" key="2">
    <source>
        <dbReference type="ARBA" id="ARBA00022816"/>
    </source>
</evidence>
<dbReference type="InParanoid" id="A0A2P5F6R1"/>
<dbReference type="STRING" id="63057.A0A2P5F6R1"/>
<comment type="subcellular location">
    <subcellularLocation>
        <location evidence="7">Nucleus</location>
        <location evidence="7">Nuclear pore complex</location>
    </subcellularLocation>
    <subcellularLocation>
        <location evidence="7">Nucleus membrane</location>
    </subcellularLocation>
</comment>
<dbReference type="PANTHER" id="PTHR13003:SF2">
    <property type="entry name" value="NUCLEAR PORE COMPLEX PROTEIN NUP107"/>
    <property type="match status" value="1"/>
</dbReference>
<organism evidence="9 10">
    <name type="scientific">Trema orientale</name>
    <name type="common">Charcoal tree</name>
    <name type="synonym">Celtis orientalis</name>
    <dbReference type="NCBI Taxonomy" id="63057"/>
    <lineage>
        <taxon>Eukaryota</taxon>
        <taxon>Viridiplantae</taxon>
        <taxon>Streptophyta</taxon>
        <taxon>Embryophyta</taxon>
        <taxon>Tracheophyta</taxon>
        <taxon>Spermatophyta</taxon>
        <taxon>Magnoliopsida</taxon>
        <taxon>eudicotyledons</taxon>
        <taxon>Gunneridae</taxon>
        <taxon>Pentapetalae</taxon>
        <taxon>rosids</taxon>
        <taxon>fabids</taxon>
        <taxon>Rosales</taxon>
        <taxon>Cannabaceae</taxon>
        <taxon>Trema</taxon>
    </lineage>
</organism>
<dbReference type="GO" id="GO:0006606">
    <property type="term" value="P:protein import into nucleus"/>
    <property type="evidence" value="ECO:0007669"/>
    <property type="project" value="TreeGrafter"/>
</dbReference>
<dbReference type="GO" id="GO:0031965">
    <property type="term" value="C:nuclear membrane"/>
    <property type="evidence" value="ECO:0007669"/>
    <property type="project" value="UniProtKB-SubCell"/>
</dbReference>
<dbReference type="FunFam" id="1.20.190.50:FF:000006">
    <property type="entry name" value="Nuclear pore complex protein"/>
    <property type="match status" value="1"/>
</dbReference>
<dbReference type="FunCoup" id="A0A2P5F6R1">
    <property type="interactions" value="1192"/>
</dbReference>
<dbReference type="Pfam" id="PF04121">
    <property type="entry name" value="Nup84_Nup100"/>
    <property type="match status" value="1"/>
</dbReference>
<comment type="caution">
    <text evidence="9">The sequence shown here is derived from an EMBL/GenBank/DDBJ whole genome shotgun (WGS) entry which is preliminary data.</text>
</comment>
<evidence type="ECO:0000256" key="1">
    <source>
        <dbReference type="ARBA" id="ARBA00022448"/>
    </source>
</evidence>